<comment type="caution">
    <text evidence="2">The sequence shown here is derived from an EMBL/GenBank/DDBJ whole genome shotgun (WGS) entry which is preliminary data.</text>
</comment>
<sequence length="98" mass="11287">MKKHYKNTVLAEKVGSKIEEIRIAKGVTQERLEELTGLDLRQIGRILRGESNPTISTLEIFATILDSEIVDFFNFKLSESEKFNLTKFKEAQKAQEKK</sequence>
<dbReference type="RefSeq" id="WP_109609594.1">
    <property type="nucleotide sequence ID" value="NZ_QGHA01000011.1"/>
</dbReference>
<evidence type="ECO:0000313" key="3">
    <source>
        <dbReference type="Proteomes" id="UP000245678"/>
    </source>
</evidence>
<dbReference type="SUPFAM" id="SSF47413">
    <property type="entry name" value="lambda repressor-like DNA-binding domains"/>
    <property type="match status" value="1"/>
</dbReference>
<dbReference type="InterPro" id="IPR010982">
    <property type="entry name" value="Lambda_DNA-bd_dom_sf"/>
</dbReference>
<accession>A0A316H843</accession>
<dbReference type="GO" id="GO:0003677">
    <property type="term" value="F:DNA binding"/>
    <property type="evidence" value="ECO:0007669"/>
    <property type="project" value="InterPro"/>
</dbReference>
<dbReference type="Gene3D" id="1.10.260.40">
    <property type="entry name" value="lambda repressor-like DNA-binding domains"/>
    <property type="match status" value="1"/>
</dbReference>
<gene>
    <name evidence="2" type="ORF">LX99_04228</name>
</gene>
<name>A0A316H843_9SPHI</name>
<evidence type="ECO:0000313" key="2">
    <source>
        <dbReference type="EMBL" id="PWK72898.1"/>
    </source>
</evidence>
<dbReference type="Proteomes" id="UP000245678">
    <property type="component" value="Unassembled WGS sequence"/>
</dbReference>
<organism evidence="2 3">
    <name type="scientific">Mucilaginibacter oryzae</name>
    <dbReference type="NCBI Taxonomy" id="468058"/>
    <lineage>
        <taxon>Bacteria</taxon>
        <taxon>Pseudomonadati</taxon>
        <taxon>Bacteroidota</taxon>
        <taxon>Sphingobacteriia</taxon>
        <taxon>Sphingobacteriales</taxon>
        <taxon>Sphingobacteriaceae</taxon>
        <taxon>Mucilaginibacter</taxon>
    </lineage>
</organism>
<keyword evidence="3" id="KW-1185">Reference proteome</keyword>
<dbReference type="SMART" id="SM00530">
    <property type="entry name" value="HTH_XRE"/>
    <property type="match status" value="1"/>
</dbReference>
<reference evidence="2 3" key="1">
    <citation type="submission" date="2018-05" db="EMBL/GenBank/DDBJ databases">
        <title>Genomic Encyclopedia of Archaeal and Bacterial Type Strains, Phase II (KMG-II): from individual species to whole genera.</title>
        <authorList>
            <person name="Goeker M."/>
        </authorList>
    </citation>
    <scope>NUCLEOTIDE SEQUENCE [LARGE SCALE GENOMIC DNA]</scope>
    <source>
        <strain evidence="2 3">DSM 19975</strain>
    </source>
</reference>
<dbReference type="CDD" id="cd00093">
    <property type="entry name" value="HTH_XRE"/>
    <property type="match status" value="1"/>
</dbReference>
<dbReference type="PROSITE" id="PS50943">
    <property type="entry name" value="HTH_CROC1"/>
    <property type="match status" value="1"/>
</dbReference>
<dbReference type="InterPro" id="IPR001387">
    <property type="entry name" value="Cro/C1-type_HTH"/>
</dbReference>
<feature type="domain" description="HTH cro/C1-type" evidence="1">
    <location>
        <begin position="18"/>
        <end position="72"/>
    </location>
</feature>
<dbReference type="AlphaFoldDB" id="A0A316H843"/>
<evidence type="ECO:0000259" key="1">
    <source>
        <dbReference type="PROSITE" id="PS50943"/>
    </source>
</evidence>
<proteinExistence type="predicted"/>
<dbReference type="Pfam" id="PF01381">
    <property type="entry name" value="HTH_3"/>
    <property type="match status" value="1"/>
</dbReference>
<dbReference type="EMBL" id="QGHA01000011">
    <property type="protein sequence ID" value="PWK72898.1"/>
    <property type="molecule type" value="Genomic_DNA"/>
</dbReference>
<protein>
    <submittedName>
        <fullName evidence="2">Helix-turn-helix protein</fullName>
    </submittedName>
</protein>